<evidence type="ECO:0000313" key="1">
    <source>
        <dbReference type="EMBL" id="GAA0932693.1"/>
    </source>
</evidence>
<dbReference type="SUPFAM" id="SSF69118">
    <property type="entry name" value="AhpD-like"/>
    <property type="match status" value="1"/>
</dbReference>
<dbReference type="PANTHER" id="PTHR34846:SF11">
    <property type="entry name" value="4-CARBOXYMUCONOLACTONE DECARBOXYLASE FAMILY PROTEIN (AFU_ORTHOLOGUE AFUA_6G11590)"/>
    <property type="match status" value="1"/>
</dbReference>
<evidence type="ECO:0008006" key="3">
    <source>
        <dbReference type="Google" id="ProtNLM"/>
    </source>
</evidence>
<evidence type="ECO:0000313" key="2">
    <source>
        <dbReference type="Proteomes" id="UP001499967"/>
    </source>
</evidence>
<sequence length="193" mass="21106">MTVGERLRTTPEEMTPDQLEVYTAFREGPALAVPHPPGGGLAGPPATWVLSPPLARVFRSAARALRFELQLSDRSREIALLLHAFHRDSAFEIHAHRRAGRAAGLAEEEIEGLATRSAPAFRSEEERAVFTVTLALLDRQTLDDGEYADAVGVLGEQTLFELVSLVGFYDLVATQLAVFEVEPPVNEMGERDG</sequence>
<gene>
    <name evidence="1" type="ORF">GCM10009559_21900</name>
</gene>
<organism evidence="1 2">
    <name type="scientific">Pseudonocardia zijingensis</name>
    <dbReference type="NCBI Taxonomy" id="153376"/>
    <lineage>
        <taxon>Bacteria</taxon>
        <taxon>Bacillati</taxon>
        <taxon>Actinomycetota</taxon>
        <taxon>Actinomycetes</taxon>
        <taxon>Pseudonocardiales</taxon>
        <taxon>Pseudonocardiaceae</taxon>
        <taxon>Pseudonocardia</taxon>
    </lineage>
</organism>
<reference evidence="1 2" key="1">
    <citation type="journal article" date="2019" name="Int. J. Syst. Evol. Microbiol.">
        <title>The Global Catalogue of Microorganisms (GCM) 10K type strain sequencing project: providing services to taxonomists for standard genome sequencing and annotation.</title>
        <authorList>
            <consortium name="The Broad Institute Genomics Platform"/>
            <consortium name="The Broad Institute Genome Sequencing Center for Infectious Disease"/>
            <person name="Wu L."/>
            <person name="Ma J."/>
        </authorList>
    </citation>
    <scope>NUCLEOTIDE SEQUENCE [LARGE SCALE GENOMIC DNA]</scope>
    <source>
        <strain evidence="1 2">JCM 11117</strain>
    </source>
</reference>
<dbReference type="PANTHER" id="PTHR34846">
    <property type="entry name" value="4-CARBOXYMUCONOLACTONE DECARBOXYLASE FAMILY PROTEIN (AFU_ORTHOLOGUE AFUA_6G11590)"/>
    <property type="match status" value="1"/>
</dbReference>
<protein>
    <recommendedName>
        <fullName evidence="3">4-carboxymuconolactone decarboxylase</fullName>
    </recommendedName>
</protein>
<keyword evidence="2" id="KW-1185">Reference proteome</keyword>
<proteinExistence type="predicted"/>
<accession>A0ABN1PSP0</accession>
<dbReference type="EMBL" id="BAAAHP010000059">
    <property type="protein sequence ID" value="GAA0932693.1"/>
    <property type="molecule type" value="Genomic_DNA"/>
</dbReference>
<comment type="caution">
    <text evidence="1">The sequence shown here is derived from an EMBL/GenBank/DDBJ whole genome shotgun (WGS) entry which is preliminary data.</text>
</comment>
<dbReference type="Gene3D" id="1.20.1290.10">
    <property type="entry name" value="AhpD-like"/>
    <property type="match status" value="1"/>
</dbReference>
<dbReference type="InterPro" id="IPR029032">
    <property type="entry name" value="AhpD-like"/>
</dbReference>
<name>A0ABN1PSP0_9PSEU</name>
<dbReference type="Proteomes" id="UP001499967">
    <property type="component" value="Unassembled WGS sequence"/>
</dbReference>